<reference evidence="2 3" key="1">
    <citation type="submission" date="2006-03" db="EMBL/GenBank/DDBJ databases">
        <authorList>
            <person name="Pinhassi J."/>
            <person name="Pedros-Alio C."/>
            <person name="Ferriera S."/>
            <person name="Johnson J."/>
            <person name="Kravitz S."/>
            <person name="Halpern A."/>
            <person name="Remington K."/>
            <person name="Beeson K."/>
            <person name="Tran B."/>
            <person name="Rogers Y.-H."/>
            <person name="Friedman R."/>
            <person name="Venter J.C."/>
        </authorList>
    </citation>
    <scope>NUCLEOTIDE SEQUENCE [LARGE SCALE GENOMIC DNA]</scope>
    <source>
        <strain evidence="2 3">RED65</strain>
    </source>
</reference>
<comment type="caution">
    <text evidence="2">The sequence shown here is derived from an EMBL/GenBank/DDBJ whole genome shotgun (WGS) entry which is preliminary data.</text>
</comment>
<dbReference type="EMBL" id="AAQH01000007">
    <property type="protein sequence ID" value="EAT12366.1"/>
    <property type="molecule type" value="Genomic_DNA"/>
</dbReference>
<sequence length="162" mass="17459">LPDAPQVAAPGWVCDEPVDGLAVSAVGSADKSGAGINFMKQQATAAARVQLAQMMKVQVQNMVKQFAETTGVADSETVDLVNSSVTKQITNESLVGTRIYKTRRSPNGALYVLVGLDDQAASKIHETALKTSMNNERAMWQKFQAKKGFDELAKEIANMENQ</sequence>
<name>Q1N2P1_9GAMM</name>
<dbReference type="Gene3D" id="3.10.129.140">
    <property type="entry name" value="Helicobacter TNF-alpha-Inducing protein"/>
    <property type="match status" value="1"/>
</dbReference>
<accession>Q1N2P1</accession>
<keyword evidence="3" id="KW-1185">Reference proteome</keyword>
<feature type="domain" description="Lipoprotein LPP20-like" evidence="1">
    <location>
        <begin position="10"/>
        <end position="117"/>
    </location>
</feature>
<gene>
    <name evidence="2" type="ORF">RED65_16051</name>
</gene>
<dbReference type="AlphaFoldDB" id="Q1N2P1"/>
<dbReference type="HOGENOM" id="CLU_121836_0_0_6"/>
<dbReference type="Proteomes" id="UP000004263">
    <property type="component" value="Unassembled WGS sequence"/>
</dbReference>
<evidence type="ECO:0000313" key="2">
    <source>
        <dbReference type="EMBL" id="EAT12366.1"/>
    </source>
</evidence>
<protein>
    <recommendedName>
        <fullName evidence="1">Lipoprotein LPP20-like domain-containing protein</fullName>
    </recommendedName>
</protein>
<dbReference type="STRING" id="207949.RED65_16051"/>
<dbReference type="RefSeq" id="WP_007018175.1">
    <property type="nucleotide sequence ID" value="NZ_CH724116.1"/>
</dbReference>
<evidence type="ECO:0000313" key="3">
    <source>
        <dbReference type="Proteomes" id="UP000004263"/>
    </source>
</evidence>
<dbReference type="InterPro" id="IPR024952">
    <property type="entry name" value="LPP20-like_dom"/>
</dbReference>
<feature type="non-terminal residue" evidence="2">
    <location>
        <position position="1"/>
    </location>
</feature>
<organism evidence="2 3">
    <name type="scientific">Bermanella marisrubri</name>
    <dbReference type="NCBI Taxonomy" id="207949"/>
    <lineage>
        <taxon>Bacteria</taxon>
        <taxon>Pseudomonadati</taxon>
        <taxon>Pseudomonadota</taxon>
        <taxon>Gammaproteobacteria</taxon>
        <taxon>Oceanospirillales</taxon>
        <taxon>Oceanospirillaceae</taxon>
        <taxon>Bermanella</taxon>
    </lineage>
</organism>
<dbReference type="Pfam" id="PF02169">
    <property type="entry name" value="LPP20"/>
    <property type="match status" value="1"/>
</dbReference>
<evidence type="ECO:0000259" key="1">
    <source>
        <dbReference type="Pfam" id="PF02169"/>
    </source>
</evidence>
<dbReference type="OrthoDB" id="9788853at2"/>
<proteinExistence type="predicted"/>